<proteinExistence type="predicted"/>
<sequence>MVQMPLSAFIHRHSLLGIERYVALEICYYWNFDEQIRAKDSSDYHLISSVSEKILQNKHISNSHPTAYRETLQSQVNGAEAYIV</sequence>
<evidence type="ECO:0000313" key="2">
    <source>
        <dbReference type="Proteomes" id="UP000008177"/>
    </source>
</evidence>
<dbReference type="HOGENOM" id="CLU_2527184_0_0_1"/>
<organism evidence="1 2">
    <name type="scientific">Botryotinia fuckeliana (strain T4)</name>
    <name type="common">Noble rot fungus</name>
    <name type="synonym">Botrytis cinerea</name>
    <dbReference type="NCBI Taxonomy" id="999810"/>
    <lineage>
        <taxon>Eukaryota</taxon>
        <taxon>Fungi</taxon>
        <taxon>Dikarya</taxon>
        <taxon>Ascomycota</taxon>
        <taxon>Pezizomycotina</taxon>
        <taxon>Leotiomycetes</taxon>
        <taxon>Helotiales</taxon>
        <taxon>Sclerotiniaceae</taxon>
        <taxon>Botrytis</taxon>
    </lineage>
</organism>
<dbReference type="Proteomes" id="UP000008177">
    <property type="component" value="Unplaced contigs"/>
</dbReference>
<evidence type="ECO:0000313" key="1">
    <source>
        <dbReference type="EMBL" id="CCD48126.1"/>
    </source>
</evidence>
<accession>G2Y674</accession>
<dbReference type="InParanoid" id="G2Y674"/>
<reference evidence="2" key="1">
    <citation type="journal article" date="2011" name="PLoS Genet.">
        <title>Genomic analysis of the necrotrophic fungal pathogens Sclerotinia sclerotiorum and Botrytis cinerea.</title>
        <authorList>
            <person name="Amselem J."/>
            <person name="Cuomo C.A."/>
            <person name="van Kan J.A."/>
            <person name="Viaud M."/>
            <person name="Benito E.P."/>
            <person name="Couloux A."/>
            <person name="Coutinho P.M."/>
            <person name="de Vries R.P."/>
            <person name="Dyer P.S."/>
            <person name="Fillinger S."/>
            <person name="Fournier E."/>
            <person name="Gout L."/>
            <person name="Hahn M."/>
            <person name="Kohn L."/>
            <person name="Lapalu N."/>
            <person name="Plummer K.M."/>
            <person name="Pradier J.M."/>
            <person name="Quevillon E."/>
            <person name="Sharon A."/>
            <person name="Simon A."/>
            <person name="ten Have A."/>
            <person name="Tudzynski B."/>
            <person name="Tudzynski P."/>
            <person name="Wincker P."/>
            <person name="Andrew M."/>
            <person name="Anthouard V."/>
            <person name="Beever R.E."/>
            <person name="Beffa R."/>
            <person name="Benoit I."/>
            <person name="Bouzid O."/>
            <person name="Brault B."/>
            <person name="Chen Z."/>
            <person name="Choquer M."/>
            <person name="Collemare J."/>
            <person name="Cotton P."/>
            <person name="Danchin E.G."/>
            <person name="Da Silva C."/>
            <person name="Gautier A."/>
            <person name="Giraud C."/>
            <person name="Giraud T."/>
            <person name="Gonzalez C."/>
            <person name="Grossetete S."/>
            <person name="Guldener U."/>
            <person name="Henrissat B."/>
            <person name="Howlett B.J."/>
            <person name="Kodira C."/>
            <person name="Kretschmer M."/>
            <person name="Lappartient A."/>
            <person name="Leroch M."/>
            <person name="Levis C."/>
            <person name="Mauceli E."/>
            <person name="Neuveglise C."/>
            <person name="Oeser B."/>
            <person name="Pearson M."/>
            <person name="Poulain J."/>
            <person name="Poussereau N."/>
            <person name="Quesneville H."/>
            <person name="Rascle C."/>
            <person name="Schumacher J."/>
            <person name="Segurens B."/>
            <person name="Sexton A."/>
            <person name="Silva E."/>
            <person name="Sirven C."/>
            <person name="Soanes D.M."/>
            <person name="Talbot N.J."/>
            <person name="Templeton M."/>
            <person name="Yandava C."/>
            <person name="Yarden O."/>
            <person name="Zeng Q."/>
            <person name="Rollins J.A."/>
            <person name="Lebrun M.H."/>
            <person name="Dickman M."/>
        </authorList>
    </citation>
    <scope>NUCLEOTIDE SEQUENCE [LARGE SCALE GENOMIC DNA]</scope>
    <source>
        <strain evidence="2">T4</strain>
    </source>
</reference>
<name>G2Y674_BOTF4</name>
<dbReference type="AlphaFoldDB" id="G2Y674"/>
<gene>
    <name evidence="1" type="ORF">BofuT4_P111390.1</name>
</gene>
<dbReference type="EMBL" id="FQ790291">
    <property type="protein sequence ID" value="CCD48126.1"/>
    <property type="molecule type" value="Genomic_DNA"/>
</dbReference>
<protein>
    <submittedName>
        <fullName evidence="1">Uncharacterized protein</fullName>
    </submittedName>
</protein>